<dbReference type="AlphaFoldDB" id="A0A2U2N3X5"/>
<comment type="catalytic activity">
    <reaction evidence="3">
        <text>2 GTP = 3',3'-c-di-GMP + 2 diphosphate</text>
        <dbReference type="Rhea" id="RHEA:24898"/>
        <dbReference type="ChEBI" id="CHEBI:33019"/>
        <dbReference type="ChEBI" id="CHEBI:37565"/>
        <dbReference type="ChEBI" id="CHEBI:58805"/>
        <dbReference type="EC" id="2.7.7.65"/>
    </reaction>
</comment>
<dbReference type="Proteomes" id="UP000245474">
    <property type="component" value="Unassembled WGS sequence"/>
</dbReference>
<evidence type="ECO:0000259" key="5">
    <source>
        <dbReference type="PROSITE" id="PS50887"/>
    </source>
</evidence>
<gene>
    <name evidence="6" type="ORF">DEM34_07285</name>
</gene>
<reference evidence="6 7" key="1">
    <citation type="submission" date="2018-05" db="EMBL/GenBank/DDBJ databases">
        <title>Spiribacter halobius sp. nov., a moderately halophilic bacterium isolated from marine solar saltern.</title>
        <authorList>
            <person name="Zheng W.-S."/>
            <person name="Lu D.-C."/>
            <person name="Du Z.-J."/>
        </authorList>
    </citation>
    <scope>NUCLEOTIDE SEQUENCE [LARGE SCALE GENOMIC DNA]</scope>
    <source>
        <strain evidence="6 7">E85</strain>
    </source>
</reference>
<dbReference type="InterPro" id="IPR029787">
    <property type="entry name" value="Nucleotide_cyclase"/>
</dbReference>
<dbReference type="Pfam" id="PF00990">
    <property type="entry name" value="GGDEF"/>
    <property type="match status" value="1"/>
</dbReference>
<evidence type="ECO:0000256" key="1">
    <source>
        <dbReference type="ARBA" id="ARBA00001946"/>
    </source>
</evidence>
<dbReference type="NCBIfam" id="TIGR00254">
    <property type="entry name" value="GGDEF"/>
    <property type="match status" value="1"/>
</dbReference>
<dbReference type="OrthoDB" id="9812260at2"/>
<dbReference type="SUPFAM" id="SSF55073">
    <property type="entry name" value="Nucleotide cyclase"/>
    <property type="match status" value="1"/>
</dbReference>
<dbReference type="InterPro" id="IPR043128">
    <property type="entry name" value="Rev_trsase/Diguanyl_cyclase"/>
</dbReference>
<dbReference type="Gene3D" id="3.30.70.270">
    <property type="match status" value="1"/>
</dbReference>
<accession>A0A2U2N3X5</accession>
<dbReference type="CDD" id="cd01949">
    <property type="entry name" value="GGDEF"/>
    <property type="match status" value="1"/>
</dbReference>
<name>A0A2U2N3X5_9GAMM</name>
<dbReference type="GO" id="GO:1902201">
    <property type="term" value="P:negative regulation of bacterial-type flagellum-dependent cell motility"/>
    <property type="evidence" value="ECO:0007669"/>
    <property type="project" value="TreeGrafter"/>
</dbReference>
<dbReference type="InterPro" id="IPR050469">
    <property type="entry name" value="Diguanylate_Cyclase"/>
</dbReference>
<evidence type="ECO:0000256" key="3">
    <source>
        <dbReference type="ARBA" id="ARBA00034247"/>
    </source>
</evidence>
<dbReference type="InterPro" id="IPR000160">
    <property type="entry name" value="GGDEF_dom"/>
</dbReference>
<dbReference type="GO" id="GO:0043709">
    <property type="term" value="P:cell adhesion involved in single-species biofilm formation"/>
    <property type="evidence" value="ECO:0007669"/>
    <property type="project" value="TreeGrafter"/>
</dbReference>
<dbReference type="EC" id="2.7.7.65" evidence="2"/>
<organism evidence="6 7">
    <name type="scientific">Sediminicurvatus halobius</name>
    <dbReference type="NCBI Taxonomy" id="2182432"/>
    <lineage>
        <taxon>Bacteria</taxon>
        <taxon>Pseudomonadati</taxon>
        <taxon>Pseudomonadota</taxon>
        <taxon>Gammaproteobacteria</taxon>
        <taxon>Chromatiales</taxon>
        <taxon>Ectothiorhodospiraceae</taxon>
        <taxon>Sediminicurvatus</taxon>
    </lineage>
</organism>
<dbReference type="PROSITE" id="PS50887">
    <property type="entry name" value="GGDEF"/>
    <property type="match status" value="1"/>
</dbReference>
<dbReference type="EMBL" id="QFFI01000009">
    <property type="protein sequence ID" value="PWG63674.1"/>
    <property type="molecule type" value="Genomic_DNA"/>
</dbReference>
<dbReference type="GO" id="GO:0005886">
    <property type="term" value="C:plasma membrane"/>
    <property type="evidence" value="ECO:0007669"/>
    <property type="project" value="TreeGrafter"/>
</dbReference>
<dbReference type="FunFam" id="3.30.70.270:FF:000001">
    <property type="entry name" value="Diguanylate cyclase domain protein"/>
    <property type="match status" value="1"/>
</dbReference>
<keyword evidence="7" id="KW-1185">Reference proteome</keyword>
<feature type="domain" description="GGDEF" evidence="5">
    <location>
        <begin position="170"/>
        <end position="300"/>
    </location>
</feature>
<proteinExistence type="predicted"/>
<dbReference type="SMART" id="SM00267">
    <property type="entry name" value="GGDEF"/>
    <property type="match status" value="1"/>
</dbReference>
<comment type="cofactor">
    <cofactor evidence="1">
        <name>Mg(2+)</name>
        <dbReference type="ChEBI" id="CHEBI:18420"/>
    </cofactor>
</comment>
<sequence length="300" mass="33122">MAEQYQSAGGPVGSSVMPPAVGAESRASAAARMLFYLQSVLEPRAVLGLFAEELGHWLPVDRVRFEDAEGRLLHGGARRGLSHRAEYRLSDADGGPLGRLTVERRIRFTEPELERLEEAIILLERPLRNAIAHQRALRQARCDALTGLYNRAALDDMLARELELARRHAAPLALVVLDIDAFKQVNDEHGHRLGDAFLTHVAGQLKRFARGSDLLFRYGGDEFVLLTRQTGADGARCLAARLVRALGESPFREGDLELPVSVSAGIAERRGNESADELFDRADRALYNAKANPETRVEKD</sequence>
<dbReference type="RefSeq" id="WP_109677750.1">
    <property type="nucleotide sequence ID" value="NZ_CP086615.1"/>
</dbReference>
<evidence type="ECO:0000256" key="2">
    <source>
        <dbReference type="ARBA" id="ARBA00012528"/>
    </source>
</evidence>
<evidence type="ECO:0000313" key="7">
    <source>
        <dbReference type="Proteomes" id="UP000245474"/>
    </source>
</evidence>
<protein>
    <recommendedName>
        <fullName evidence="2">diguanylate cyclase</fullName>
        <ecNumber evidence="2">2.7.7.65</ecNumber>
    </recommendedName>
</protein>
<dbReference type="GO" id="GO:0052621">
    <property type="term" value="F:diguanylate cyclase activity"/>
    <property type="evidence" value="ECO:0007669"/>
    <property type="project" value="UniProtKB-EC"/>
</dbReference>
<comment type="caution">
    <text evidence="6">The sequence shown here is derived from an EMBL/GenBank/DDBJ whole genome shotgun (WGS) entry which is preliminary data.</text>
</comment>
<dbReference type="PANTHER" id="PTHR45138:SF9">
    <property type="entry name" value="DIGUANYLATE CYCLASE DGCM-RELATED"/>
    <property type="match status" value="1"/>
</dbReference>
<evidence type="ECO:0000313" key="6">
    <source>
        <dbReference type="EMBL" id="PWG63674.1"/>
    </source>
</evidence>
<feature type="region of interest" description="Disordered" evidence="4">
    <location>
        <begin position="1"/>
        <end position="20"/>
    </location>
</feature>
<dbReference type="PANTHER" id="PTHR45138">
    <property type="entry name" value="REGULATORY COMPONENTS OF SENSORY TRANSDUCTION SYSTEM"/>
    <property type="match status" value="1"/>
</dbReference>
<evidence type="ECO:0000256" key="4">
    <source>
        <dbReference type="SAM" id="MobiDB-lite"/>
    </source>
</evidence>